<reference evidence="6 7" key="1">
    <citation type="journal article" date="2021" name="Genome Biol.">
        <title>AFLAP: assembly-free linkage analysis pipeline using k-mers from genome sequencing data.</title>
        <authorList>
            <person name="Fletcher K."/>
            <person name="Zhang L."/>
            <person name="Gil J."/>
            <person name="Han R."/>
            <person name="Cavanaugh K."/>
            <person name="Michelmore R."/>
        </authorList>
    </citation>
    <scope>NUCLEOTIDE SEQUENCE [LARGE SCALE GENOMIC DNA]</scope>
    <source>
        <strain evidence="6 7">SF5</strain>
    </source>
</reference>
<dbReference type="GO" id="GO:0032977">
    <property type="term" value="F:membrane insertase activity"/>
    <property type="evidence" value="ECO:0007669"/>
    <property type="project" value="InterPro"/>
</dbReference>
<comment type="caution">
    <text evidence="6">The sequence shown here is derived from an EMBL/GenBank/DDBJ whole genome shotgun (WGS) entry which is preliminary data.</text>
</comment>
<evidence type="ECO:0000313" key="7">
    <source>
        <dbReference type="Proteomes" id="UP000294530"/>
    </source>
</evidence>
<keyword evidence="7" id="KW-1185">Reference proteome</keyword>
<feature type="transmembrane region" description="Helical" evidence="5">
    <location>
        <begin position="109"/>
        <end position="130"/>
    </location>
</feature>
<evidence type="ECO:0000256" key="4">
    <source>
        <dbReference type="ARBA" id="ARBA00023136"/>
    </source>
</evidence>
<gene>
    <name evidence="6" type="ORF">CCR75_009071</name>
</gene>
<dbReference type="EMBL" id="SHOA02000014">
    <property type="protein sequence ID" value="TDH70414.1"/>
    <property type="molecule type" value="Genomic_DNA"/>
</dbReference>
<name>A0A976FPW9_BRELC</name>
<dbReference type="GO" id="GO:0005743">
    <property type="term" value="C:mitochondrial inner membrane"/>
    <property type="evidence" value="ECO:0007669"/>
    <property type="project" value="TreeGrafter"/>
</dbReference>
<dbReference type="GO" id="GO:0032979">
    <property type="term" value="P:protein insertion into mitochondrial inner membrane from matrix"/>
    <property type="evidence" value="ECO:0007669"/>
    <property type="project" value="TreeGrafter"/>
</dbReference>
<dbReference type="InterPro" id="IPR001708">
    <property type="entry name" value="YidC/ALB3/OXA1/COX18"/>
</dbReference>
<keyword evidence="2 5" id="KW-0812">Transmembrane</keyword>
<proteinExistence type="predicted"/>
<dbReference type="PANTHER" id="PTHR12428:SF65">
    <property type="entry name" value="CYTOCHROME C OXIDASE ASSEMBLY PROTEIN COX18, MITOCHONDRIAL"/>
    <property type="match status" value="1"/>
</dbReference>
<accession>A0A976FPW9</accession>
<dbReference type="KEGG" id="blac:94352788"/>
<evidence type="ECO:0000313" key="6">
    <source>
        <dbReference type="EMBL" id="TDH70414.1"/>
    </source>
</evidence>
<evidence type="ECO:0000256" key="2">
    <source>
        <dbReference type="ARBA" id="ARBA00022692"/>
    </source>
</evidence>
<organism evidence="6 7">
    <name type="scientific">Bremia lactucae</name>
    <name type="common">Lettuce downy mildew</name>
    <dbReference type="NCBI Taxonomy" id="4779"/>
    <lineage>
        <taxon>Eukaryota</taxon>
        <taxon>Sar</taxon>
        <taxon>Stramenopiles</taxon>
        <taxon>Oomycota</taxon>
        <taxon>Peronosporomycetes</taxon>
        <taxon>Peronosporales</taxon>
        <taxon>Peronosporaceae</taxon>
        <taxon>Bremia</taxon>
    </lineage>
</organism>
<evidence type="ECO:0000256" key="5">
    <source>
        <dbReference type="SAM" id="Phobius"/>
    </source>
</evidence>
<evidence type="ECO:0000256" key="1">
    <source>
        <dbReference type="ARBA" id="ARBA00004141"/>
    </source>
</evidence>
<dbReference type="OrthoDB" id="2148490at2759"/>
<sequence length="137" mass="15292">MSSHVLVLRTLRRGAIETRRPRLLRHYTLLRLHNSPPTFTPFRATLSLENRHFTTSNGSSTLQLTMKGGQLTDVAAAAVDSSTSHEPWAIVQGVQSILETVHLTTGLPWWTVLLLSGVTVRAAIFPLYVLQIHAMQR</sequence>
<dbReference type="GeneID" id="94352788"/>
<dbReference type="RefSeq" id="XP_067819913.1">
    <property type="nucleotide sequence ID" value="XM_067967117.1"/>
</dbReference>
<dbReference type="PANTHER" id="PTHR12428">
    <property type="entry name" value="OXA1"/>
    <property type="match status" value="1"/>
</dbReference>
<comment type="subcellular location">
    <subcellularLocation>
        <location evidence="1">Membrane</location>
        <topology evidence="1">Multi-pass membrane protein</topology>
    </subcellularLocation>
</comment>
<evidence type="ECO:0000256" key="3">
    <source>
        <dbReference type="ARBA" id="ARBA00022989"/>
    </source>
</evidence>
<keyword evidence="4 5" id="KW-0472">Membrane</keyword>
<keyword evidence="3 5" id="KW-1133">Transmembrane helix</keyword>
<dbReference type="AlphaFoldDB" id="A0A976FPW9"/>
<protein>
    <submittedName>
        <fullName evidence="6">Uncharacterized protein</fullName>
    </submittedName>
</protein>
<dbReference type="Proteomes" id="UP000294530">
    <property type="component" value="Unassembled WGS sequence"/>
</dbReference>